<name>A0ABX0F7B9_9BACL</name>
<evidence type="ECO:0000259" key="1">
    <source>
        <dbReference type="SMART" id="SM00860"/>
    </source>
</evidence>
<reference evidence="2 3" key="1">
    <citation type="submission" date="2020-01" db="EMBL/GenBank/DDBJ databases">
        <title>Polyphasic characterisation and genomic insights into a novel alkali tolerant bacterium VR-M41.</title>
        <authorList>
            <person name="Vemuluri V.R."/>
        </authorList>
    </citation>
    <scope>NUCLEOTIDE SEQUENCE [LARGE SCALE GENOMIC DNA]</scope>
    <source>
        <strain evidence="2 3">VR-M41</strain>
    </source>
</reference>
<proteinExistence type="predicted"/>
<organism evidence="2 3">
    <name type="scientific">Saccharibacillus alkalitolerans</name>
    <dbReference type="NCBI Taxonomy" id="2705290"/>
    <lineage>
        <taxon>Bacteria</taxon>
        <taxon>Bacillati</taxon>
        <taxon>Bacillota</taxon>
        <taxon>Bacilli</taxon>
        <taxon>Bacillales</taxon>
        <taxon>Paenibacillaceae</taxon>
        <taxon>Saccharibacillus</taxon>
    </lineage>
</organism>
<evidence type="ECO:0000313" key="3">
    <source>
        <dbReference type="Proteomes" id="UP000800303"/>
    </source>
</evidence>
<accession>A0ABX0F7B9</accession>
<evidence type="ECO:0000313" key="2">
    <source>
        <dbReference type="EMBL" id="NGZ76712.1"/>
    </source>
</evidence>
<dbReference type="Pfam" id="PF09346">
    <property type="entry name" value="SMI1_KNR4"/>
    <property type="match status" value="1"/>
</dbReference>
<feature type="domain" description="Knr4/Smi1-like" evidence="1">
    <location>
        <begin position="34"/>
        <end position="174"/>
    </location>
</feature>
<protein>
    <submittedName>
        <fullName evidence="2">SMI1/KNR4 family protein</fullName>
    </submittedName>
</protein>
<dbReference type="SMART" id="SM00860">
    <property type="entry name" value="SMI1_KNR4"/>
    <property type="match status" value="1"/>
</dbReference>
<dbReference type="Gene3D" id="3.40.1580.10">
    <property type="entry name" value="SMI1/KNR4-like"/>
    <property type="match status" value="1"/>
</dbReference>
<dbReference type="RefSeq" id="WP_166275829.1">
    <property type="nucleotide sequence ID" value="NZ_JAAFGS010000005.1"/>
</dbReference>
<gene>
    <name evidence="2" type="ORF">GYN08_15410</name>
</gene>
<sequence length="332" mass="36581">MTNETNENNVLHGRFFDPAKFWNENEDYFTSPGEATDERIAEVEALLGYKLPADYIALLRLRNGGTPVNTRFPMDVATAWSENHIAIDGICGVGGTWGLDSEDFGSRFMIEEWGYPDIGVVFGECPSGGHDAIMLDYRECGPQGEPKVIHVEVETEEEPWITPVADSFGEFVRGLVHESVYDTSAEDKISDLKMARSAPLTPLLRRLCDEAGAVLPGAEGIVRKLSETIVEEKGYFALHADPLSYLMYDLQFLLYVNAEGPSDRTAYLAAYEGIMTFGPDGTLNIGGYAPGFVSAWLDARIREEAIVEAGGKLSCSEEHKRKIAEEAGAYRS</sequence>
<dbReference type="InterPro" id="IPR037883">
    <property type="entry name" value="Knr4/Smi1-like_sf"/>
</dbReference>
<dbReference type="SUPFAM" id="SSF160631">
    <property type="entry name" value="SMI1/KNR4-like"/>
    <property type="match status" value="1"/>
</dbReference>
<dbReference type="EMBL" id="JAAFGS010000005">
    <property type="protein sequence ID" value="NGZ76712.1"/>
    <property type="molecule type" value="Genomic_DNA"/>
</dbReference>
<dbReference type="Proteomes" id="UP000800303">
    <property type="component" value="Unassembled WGS sequence"/>
</dbReference>
<comment type="caution">
    <text evidence="2">The sequence shown here is derived from an EMBL/GenBank/DDBJ whole genome shotgun (WGS) entry which is preliminary data.</text>
</comment>
<keyword evidence="3" id="KW-1185">Reference proteome</keyword>
<dbReference type="InterPro" id="IPR018958">
    <property type="entry name" value="Knr4/Smi1-like_dom"/>
</dbReference>